<proteinExistence type="predicted"/>
<dbReference type="EMBL" id="CP002201">
    <property type="protein sequence ID" value="ADN18489.1"/>
    <property type="molecule type" value="Genomic_DNA"/>
</dbReference>
<protein>
    <submittedName>
        <fullName evidence="1">Uncharacterized protein</fullName>
    </submittedName>
</protein>
<geneLocation type="plasmid" evidence="1 2">
    <name>Cy782203</name>
</geneLocation>
<accession>E0UNF9</accession>
<evidence type="ECO:0000313" key="1">
    <source>
        <dbReference type="EMBL" id="ADN18489.1"/>
    </source>
</evidence>
<dbReference type="RefSeq" id="WP_013325615.1">
    <property type="nucleotide sequence ID" value="NC_014502.1"/>
</dbReference>
<organism evidence="1 2">
    <name type="scientific">Gloeothece verrucosa (strain PCC 7822)</name>
    <name type="common">Cyanothece sp. (strain PCC 7822)</name>
    <dbReference type="NCBI Taxonomy" id="497965"/>
    <lineage>
        <taxon>Bacteria</taxon>
        <taxon>Bacillati</taxon>
        <taxon>Cyanobacteriota</taxon>
        <taxon>Cyanophyceae</taxon>
        <taxon>Oscillatoriophycideae</taxon>
        <taxon>Chroococcales</taxon>
        <taxon>Aphanothecaceae</taxon>
        <taxon>Gloeothece</taxon>
        <taxon>Gloeothece verrucosa</taxon>
    </lineage>
</organism>
<keyword evidence="2" id="KW-1185">Reference proteome</keyword>
<sequence>MSHQTIKLNALNKTLNGREAFDWCISRVYSHNQTIWLKFSHNQFLVGKKDDVNLCPDFWLTSGSGTNRKRTGKIANIYEYLRERSQTLEGGVFYLPGKPGDYPLKEFCQASSDIGAELDWGTHDEQWEQINRFVSLSGLYPDSAINSGGKSVHPHWRGNSDFPMNQWIYLRRLLAIIVLGDPAVCNPHQPMRLAGFLRKEKNKEQVLEYWGDHQYSYDEFIDGFKRAYNKLDLTFPVTITDDWWRTTLRPILTSTLNAPEKYSRLRHVLVDGLDGYEKQLLEEHRQQQQRLQLKQLSKKHYDTTNNLIELVKEAEARLGSDGFNWSGHRWKWSGITRARGCCPWHESKSGTAGWIAPRRGEGGWGYACPSCTDNRQIGAFAYWWYLQHGLNAAYPSGRKWVEAATEFCSYAGITVPETQWGINEQGLPEPVTDSGAAALFRAQKNVAQRQKQSFFEHIAQKVLKVSRHWRKGFGASVVEQKAAAIKDQPPSIIKYTDNMPLPTPNDYQGKAAPRILFETCYKNKITPVYLELKRLGWRGAWDRSYTGSGKSYRITEIAQDVIYLDVNYKNPSIDKIKDQFVIMPTRHDGMLLTLEGRLVRAKTEEEKTSAALKSNCINADLLNTIHQLGYDIEGSGGEGHPPNPICAMCPFWNQRVKVGDKYIPLCRTERGDGYGFLYERMEAMASSAAGTNAAAYPDQLPVPQEPSFDEEGNEIPLDGLDLRKKILAWEEASLLVTGVREISAKLTDYDRAIATIVSLIPELSHLAHQLNPIRELIEGGYKLGVEMAQKLDEKNYVPGQKKSNKYYGLSQGDLLELIGQCPQEILGTDFIEKIESALSFHNILVKPDSVRALENGGKWSSHAEKLWAAAARTAMQREANALSYQNVKNLPSNWLLHFLLIWAKLEPGIFKLEKNGHLTISIPDARHQKLANAAGFNLFLDATGDKKQTCLTLGLDPNTIIEVEEIAPMFDNLTVYNINLPGMKSNNWSNTCTEELQEFLKQTINQYGEDNVGIIGQKCHADSLGYKHWFGKDERGTNHFKGLKVLICLGTPWDNWGSVRDRYWLLNGHLDGLQEYYQAQVREKFLQTAGRQRVHLQPDREFIIIFVGTEQDLSYLGDTGALVINQDMLEFCPTAAPLRQQQKFKLLTFAKQLMITGQKITQELLAAGLGVTQSCVSKLFKGETLSWKDFQKLFQDVFNDPVGTGIISVNQITDSFWRTWLGLAETYPIEMGREFVAAIKVLGINEFLRELKQEDASTQAGILSLITPLVEGGWEMTQQFLETEGGIT</sequence>
<dbReference type="OrthoDB" id="415600at2"/>
<dbReference type="HOGENOM" id="CLU_262447_0_0_3"/>
<evidence type="ECO:0000313" key="2">
    <source>
        <dbReference type="Proteomes" id="UP000008206"/>
    </source>
</evidence>
<keyword evidence="1" id="KW-0614">Plasmid</keyword>
<gene>
    <name evidence="1" type="ordered locus">Cyan7822_6838</name>
</gene>
<name>E0UNF9_GLOV7</name>
<dbReference type="KEGG" id="cyj:Cyan7822_6838"/>
<reference evidence="2" key="1">
    <citation type="journal article" date="2011" name="MBio">
        <title>Novel metabolic attributes of the genus Cyanothece, comprising a group of unicellular nitrogen-fixing Cyanobacteria.</title>
        <authorList>
            <person name="Bandyopadhyay A."/>
            <person name="Elvitigala T."/>
            <person name="Welsh E."/>
            <person name="Stockel J."/>
            <person name="Liberton M."/>
            <person name="Min H."/>
            <person name="Sherman L.A."/>
            <person name="Pakrasi H.B."/>
        </authorList>
    </citation>
    <scope>NUCLEOTIDE SEQUENCE [LARGE SCALE GENOMIC DNA]</scope>
    <source>
        <strain evidence="2">PCC 7822</strain>
        <plasmid evidence="2">Cy782203</plasmid>
    </source>
</reference>
<dbReference type="Proteomes" id="UP000008206">
    <property type="component" value="Plasmid Cy782203"/>
</dbReference>